<evidence type="ECO:0000256" key="2">
    <source>
        <dbReference type="ARBA" id="ARBA00022857"/>
    </source>
</evidence>
<dbReference type="RefSeq" id="WP_011209842.1">
    <property type="nucleotide sequence ID" value="NZ_CAACYE020000001.1"/>
</dbReference>
<feature type="domain" description="Bacterial bifunctional deaminase-reductase C-terminal" evidence="4">
    <location>
        <begin position="4"/>
        <end position="219"/>
    </location>
</feature>
<dbReference type="EMBL" id="LN868938">
    <property type="protein sequence ID" value="CRY74599.1"/>
    <property type="molecule type" value="Genomic_DNA"/>
</dbReference>
<comment type="pathway">
    <text evidence="1">Cofactor biosynthesis; riboflavin biosynthesis.</text>
</comment>
<dbReference type="InterPro" id="IPR050765">
    <property type="entry name" value="Riboflavin_Biosynth_HTPR"/>
</dbReference>
<dbReference type="InterPro" id="IPR002734">
    <property type="entry name" value="RibDG_C"/>
</dbReference>
<dbReference type="PANTHER" id="PTHR38011:SF7">
    <property type="entry name" value="2,5-DIAMINO-6-RIBOSYLAMINO-4(3H)-PYRIMIDINONE 5'-PHOSPHATE REDUCTASE"/>
    <property type="match status" value="1"/>
</dbReference>
<proteinExistence type="predicted"/>
<name>A0A0H5NH75_NOCFR</name>
<dbReference type="SUPFAM" id="SSF53597">
    <property type="entry name" value="Dihydrofolate reductase-like"/>
    <property type="match status" value="1"/>
</dbReference>
<organism evidence="5 6">
    <name type="scientific">Nocardia farcinica</name>
    <dbReference type="NCBI Taxonomy" id="37329"/>
    <lineage>
        <taxon>Bacteria</taxon>
        <taxon>Bacillati</taxon>
        <taxon>Actinomycetota</taxon>
        <taxon>Actinomycetes</taxon>
        <taxon>Mycobacteriales</taxon>
        <taxon>Nocardiaceae</taxon>
        <taxon>Nocardia</taxon>
    </lineage>
</organism>
<dbReference type="Gene3D" id="3.40.430.10">
    <property type="entry name" value="Dihydrofolate Reductase, subunit A"/>
    <property type="match status" value="1"/>
</dbReference>
<dbReference type="GO" id="GO:0008703">
    <property type="term" value="F:5-amino-6-(5-phosphoribosylamino)uracil reductase activity"/>
    <property type="evidence" value="ECO:0007669"/>
    <property type="project" value="InterPro"/>
</dbReference>
<sequence length="228" mass="24538">MTRPYVLLSVATSVDGYLDDTGPERLLLSNDADFDRVDQVRAESDAILVGAATVRTDNPRLIVKSEARQAARVAAGRSRHPLKVTVTATGDLDPAAKFWHHGTEDHRPVVYTTSAGHEKTAQLLDGLADVVDLGPAIDFGALLDDLGGRGVRRLMVEGGGHIHTAFLSHRLADELLLAIGPTVVGQANAPRFLHPAAFPGGPHRRMRLTDVTRLGDVAVLRYLPKETP</sequence>
<keyword evidence="3" id="KW-0560">Oxidoreductase</keyword>
<dbReference type="PANTHER" id="PTHR38011">
    <property type="entry name" value="DIHYDROFOLATE REDUCTASE FAMILY PROTEIN (AFU_ORTHOLOGUE AFUA_8G06820)"/>
    <property type="match status" value="1"/>
</dbReference>
<protein>
    <submittedName>
        <fullName evidence="5">Riboflavin biosynthesis protein RibD</fullName>
    </submittedName>
</protein>
<evidence type="ECO:0000259" key="4">
    <source>
        <dbReference type="Pfam" id="PF01872"/>
    </source>
</evidence>
<dbReference type="Pfam" id="PF01872">
    <property type="entry name" value="RibD_C"/>
    <property type="match status" value="1"/>
</dbReference>
<evidence type="ECO:0000313" key="6">
    <source>
        <dbReference type="Proteomes" id="UP000057820"/>
    </source>
</evidence>
<gene>
    <name evidence="5" type="primary">ribD_3</name>
    <name evidence="5" type="ORF">ERS450000_00771</name>
</gene>
<reference evidence="6" key="1">
    <citation type="submission" date="2015-03" db="EMBL/GenBank/DDBJ databases">
        <authorList>
            <consortium name="Pathogen Informatics"/>
        </authorList>
    </citation>
    <scope>NUCLEOTIDE SEQUENCE [LARGE SCALE GENOMIC DNA]</scope>
    <source>
        <strain evidence="6">NCTC11134</strain>
    </source>
</reference>
<dbReference type="KEGG" id="nfr:ERS450000_00771"/>
<dbReference type="Proteomes" id="UP000057820">
    <property type="component" value="Chromosome 1"/>
</dbReference>
<dbReference type="GO" id="GO:0009231">
    <property type="term" value="P:riboflavin biosynthetic process"/>
    <property type="evidence" value="ECO:0007669"/>
    <property type="project" value="InterPro"/>
</dbReference>
<evidence type="ECO:0000256" key="3">
    <source>
        <dbReference type="ARBA" id="ARBA00023002"/>
    </source>
</evidence>
<evidence type="ECO:0000313" key="5">
    <source>
        <dbReference type="EMBL" id="CRY74599.1"/>
    </source>
</evidence>
<accession>A0A0H5NH75</accession>
<keyword evidence="2" id="KW-0521">NADP</keyword>
<dbReference type="OMA" id="QPIQIVC"/>
<dbReference type="AlphaFoldDB" id="A0A0H5NH75"/>
<evidence type="ECO:0000256" key="1">
    <source>
        <dbReference type="ARBA" id="ARBA00005104"/>
    </source>
</evidence>
<dbReference type="InterPro" id="IPR024072">
    <property type="entry name" value="DHFR-like_dom_sf"/>
</dbReference>